<dbReference type="GO" id="GO:0005737">
    <property type="term" value="C:cytoplasm"/>
    <property type="evidence" value="ECO:0007669"/>
    <property type="project" value="UniProtKB-SubCell"/>
</dbReference>
<dbReference type="EC" id="3.1.26.4" evidence="11"/>
<feature type="domain" description="RNase H type-2" evidence="12">
    <location>
        <begin position="75"/>
        <end position="259"/>
    </location>
</feature>
<dbReference type="GO" id="GO:0006298">
    <property type="term" value="P:mismatch repair"/>
    <property type="evidence" value="ECO:0007669"/>
    <property type="project" value="TreeGrafter"/>
</dbReference>
<feature type="binding site" evidence="10">
    <location>
        <position position="81"/>
    </location>
    <ligand>
        <name>a divalent metal cation</name>
        <dbReference type="ChEBI" id="CHEBI:60240"/>
    </ligand>
</feature>
<comment type="function">
    <text evidence="3 11">Endonuclease that specifically degrades the RNA of RNA-DNA hybrids.</text>
</comment>
<organism evidence="13">
    <name type="scientific">Hydrogenobacter sp</name>
    <dbReference type="NCBI Taxonomy" id="2152829"/>
    <lineage>
        <taxon>Bacteria</taxon>
        <taxon>Pseudomonadati</taxon>
        <taxon>Aquificota</taxon>
        <taxon>Aquificia</taxon>
        <taxon>Aquificales</taxon>
        <taxon>Aquificaceae</taxon>
        <taxon>Hydrogenobacter</taxon>
    </lineage>
</organism>
<dbReference type="GO" id="GO:0032299">
    <property type="term" value="C:ribonuclease H2 complex"/>
    <property type="evidence" value="ECO:0007669"/>
    <property type="project" value="TreeGrafter"/>
</dbReference>
<name>A0A7C2VIG2_9AQUI</name>
<evidence type="ECO:0000256" key="3">
    <source>
        <dbReference type="ARBA" id="ARBA00004065"/>
    </source>
</evidence>
<keyword evidence="7 10" id="KW-0479">Metal-binding</keyword>
<dbReference type="InterPro" id="IPR012295">
    <property type="entry name" value="TBP_dom_sf"/>
</dbReference>
<dbReference type="GO" id="GO:0043137">
    <property type="term" value="P:DNA replication, removal of RNA primer"/>
    <property type="evidence" value="ECO:0007669"/>
    <property type="project" value="TreeGrafter"/>
</dbReference>
<evidence type="ECO:0000256" key="9">
    <source>
        <dbReference type="ARBA" id="ARBA00022801"/>
    </source>
</evidence>
<comment type="subcellular location">
    <subcellularLocation>
        <location evidence="4">Cytoplasm</location>
    </subcellularLocation>
</comment>
<dbReference type="InterPro" id="IPR001352">
    <property type="entry name" value="RNase_HII/HIII"/>
</dbReference>
<protein>
    <recommendedName>
        <fullName evidence="11">Ribonuclease</fullName>
        <ecNumber evidence="11">3.1.26.4</ecNumber>
    </recommendedName>
</protein>
<evidence type="ECO:0000259" key="12">
    <source>
        <dbReference type="PROSITE" id="PS51975"/>
    </source>
</evidence>
<evidence type="ECO:0000256" key="10">
    <source>
        <dbReference type="PROSITE-ProRule" id="PRU01319"/>
    </source>
</evidence>
<accession>A0A7C2VIG2</accession>
<dbReference type="SUPFAM" id="SSF53098">
    <property type="entry name" value="Ribonuclease H-like"/>
    <property type="match status" value="1"/>
</dbReference>
<evidence type="ECO:0000256" key="11">
    <source>
        <dbReference type="RuleBase" id="RU003515"/>
    </source>
</evidence>
<evidence type="ECO:0000256" key="4">
    <source>
        <dbReference type="ARBA" id="ARBA00004496"/>
    </source>
</evidence>
<keyword evidence="6 10" id="KW-0540">Nuclease</keyword>
<feature type="binding site" evidence="10">
    <location>
        <position position="82"/>
    </location>
    <ligand>
        <name>a divalent metal cation</name>
        <dbReference type="ChEBI" id="CHEBI:60240"/>
    </ligand>
</feature>
<feature type="binding site" evidence="10">
    <location>
        <position position="183"/>
    </location>
    <ligand>
        <name>a divalent metal cation</name>
        <dbReference type="ChEBI" id="CHEBI:60240"/>
    </ligand>
</feature>
<dbReference type="Pfam" id="PF01351">
    <property type="entry name" value="RNase_HII"/>
    <property type="match status" value="1"/>
</dbReference>
<dbReference type="PROSITE" id="PS51975">
    <property type="entry name" value="RNASE_H_2"/>
    <property type="match status" value="1"/>
</dbReference>
<reference evidence="13" key="1">
    <citation type="journal article" date="2020" name="mSystems">
        <title>Genome- and Community-Level Interaction Insights into Carbon Utilization and Element Cycling Functions of Hydrothermarchaeota in Hydrothermal Sediment.</title>
        <authorList>
            <person name="Zhou Z."/>
            <person name="Liu Y."/>
            <person name="Xu W."/>
            <person name="Pan J."/>
            <person name="Luo Z.H."/>
            <person name="Li M."/>
        </authorList>
    </citation>
    <scope>NUCLEOTIDE SEQUENCE [LARGE SCALE GENOMIC DNA]</scope>
    <source>
        <strain evidence="13">SpSt-132</strain>
    </source>
</reference>
<sequence>MTNLTLKVPKEDVEKLRTELLNRGFYEISSPNTLWSLSNGQAYIHLYPSGTLLLQGKGTQELKEFILSLLTPSEKILVGCDESGKGDIFGPLVLCCAIIKPEYYKKALDLNLRDCKKMKDEEVIKKAKAFESFGEFRCKVIEPPELNQMYEGIKNLNRILDRLYLEILRDIKKSYPFAEVFVDAYSKRSPFGKEVVFEHKGEENIAVATASVLARAKFLEWLKDKKLPKGSSLESLSLARSIYREDREWAKKLLKTFFL</sequence>
<comment type="similarity">
    <text evidence="11">Belongs to the RNase HII family.</text>
</comment>
<dbReference type="Gene3D" id="3.30.420.10">
    <property type="entry name" value="Ribonuclease H-like superfamily/Ribonuclease H"/>
    <property type="match status" value="1"/>
</dbReference>
<dbReference type="InterPro" id="IPR036397">
    <property type="entry name" value="RNaseH_sf"/>
</dbReference>
<keyword evidence="9 10" id="KW-0378">Hydrolase</keyword>
<proteinExistence type="inferred from homology"/>
<comment type="cofactor">
    <cofactor evidence="2">
        <name>Mg(2+)</name>
        <dbReference type="ChEBI" id="CHEBI:18420"/>
    </cofactor>
</comment>
<evidence type="ECO:0000313" key="13">
    <source>
        <dbReference type="EMBL" id="HEW46636.1"/>
    </source>
</evidence>
<dbReference type="AlphaFoldDB" id="A0A7C2VIG2"/>
<evidence type="ECO:0000256" key="8">
    <source>
        <dbReference type="ARBA" id="ARBA00022759"/>
    </source>
</evidence>
<dbReference type="InterPro" id="IPR024567">
    <property type="entry name" value="RNase_HII/HIII_dom"/>
</dbReference>
<comment type="cofactor">
    <cofactor evidence="10">
        <name>Mn(2+)</name>
        <dbReference type="ChEBI" id="CHEBI:29035"/>
    </cofactor>
    <cofactor evidence="10">
        <name>Mg(2+)</name>
        <dbReference type="ChEBI" id="CHEBI:18420"/>
    </cofactor>
    <text evidence="10">Manganese or magnesium. Binds 1 divalent metal ion per monomer in the absence of substrate. May bind a second metal ion after substrate binding.</text>
</comment>
<dbReference type="PANTHER" id="PTHR10954">
    <property type="entry name" value="RIBONUCLEASE H2 SUBUNIT A"/>
    <property type="match status" value="1"/>
</dbReference>
<dbReference type="GO" id="GO:0004523">
    <property type="term" value="F:RNA-DNA hybrid ribonuclease activity"/>
    <property type="evidence" value="ECO:0007669"/>
    <property type="project" value="UniProtKB-UniRule"/>
</dbReference>
<evidence type="ECO:0000256" key="6">
    <source>
        <dbReference type="ARBA" id="ARBA00022722"/>
    </source>
</evidence>
<gene>
    <name evidence="13" type="ORF">ENO47_08250</name>
</gene>
<comment type="catalytic activity">
    <reaction evidence="1 10 11">
        <text>Endonucleolytic cleavage to 5'-phosphomonoester.</text>
        <dbReference type="EC" id="3.1.26.4"/>
    </reaction>
</comment>
<dbReference type="EMBL" id="DSFP01000068">
    <property type="protein sequence ID" value="HEW46636.1"/>
    <property type="molecule type" value="Genomic_DNA"/>
</dbReference>
<keyword evidence="5" id="KW-0963">Cytoplasm</keyword>
<dbReference type="GO" id="GO:0046872">
    <property type="term" value="F:metal ion binding"/>
    <property type="evidence" value="ECO:0007669"/>
    <property type="project" value="UniProtKB-KW"/>
</dbReference>
<dbReference type="GO" id="GO:0003723">
    <property type="term" value="F:RNA binding"/>
    <property type="evidence" value="ECO:0007669"/>
    <property type="project" value="UniProtKB-UniRule"/>
</dbReference>
<dbReference type="PANTHER" id="PTHR10954:SF18">
    <property type="entry name" value="RIBONUCLEASE HII"/>
    <property type="match status" value="1"/>
</dbReference>
<evidence type="ECO:0000256" key="1">
    <source>
        <dbReference type="ARBA" id="ARBA00000077"/>
    </source>
</evidence>
<dbReference type="InterPro" id="IPR012337">
    <property type="entry name" value="RNaseH-like_sf"/>
</dbReference>
<evidence type="ECO:0000256" key="2">
    <source>
        <dbReference type="ARBA" id="ARBA00001946"/>
    </source>
</evidence>
<evidence type="ECO:0000256" key="7">
    <source>
        <dbReference type="ARBA" id="ARBA00022723"/>
    </source>
</evidence>
<dbReference type="Gene3D" id="3.30.310.10">
    <property type="entry name" value="TATA-Binding Protein"/>
    <property type="match status" value="1"/>
</dbReference>
<evidence type="ECO:0000256" key="5">
    <source>
        <dbReference type="ARBA" id="ARBA00022490"/>
    </source>
</evidence>
<keyword evidence="8 10" id="KW-0255">Endonuclease</keyword>
<comment type="caution">
    <text evidence="13">The sequence shown here is derived from an EMBL/GenBank/DDBJ whole genome shotgun (WGS) entry which is preliminary data.</text>
</comment>